<reference evidence="5 6" key="1">
    <citation type="journal article" date="2007" name="Nat. Biotechnol.">
        <title>Complete genome sequence of the myxobacterium Sorangium cellulosum.</title>
        <authorList>
            <person name="Schneiker S."/>
            <person name="Perlova O."/>
            <person name="Kaiser O."/>
            <person name="Gerth K."/>
            <person name="Alici A."/>
            <person name="Altmeyer M.O."/>
            <person name="Bartels D."/>
            <person name="Bekel T."/>
            <person name="Beyer S."/>
            <person name="Bode E."/>
            <person name="Bode H.B."/>
            <person name="Bolten C.J."/>
            <person name="Choudhuri J.V."/>
            <person name="Doss S."/>
            <person name="Elnakady Y.A."/>
            <person name="Frank B."/>
            <person name="Gaigalat L."/>
            <person name="Goesmann A."/>
            <person name="Groeger C."/>
            <person name="Gross F."/>
            <person name="Jelsbak L."/>
            <person name="Jelsbak L."/>
            <person name="Kalinowski J."/>
            <person name="Kegler C."/>
            <person name="Knauber T."/>
            <person name="Konietzny S."/>
            <person name="Kopp M."/>
            <person name="Krause L."/>
            <person name="Krug D."/>
            <person name="Linke B."/>
            <person name="Mahmud T."/>
            <person name="Martinez-Arias R."/>
            <person name="McHardy A.C."/>
            <person name="Merai M."/>
            <person name="Meyer F."/>
            <person name="Mormann S."/>
            <person name="Munoz-Dorado J."/>
            <person name="Perez J."/>
            <person name="Pradella S."/>
            <person name="Rachid S."/>
            <person name="Raddatz G."/>
            <person name="Rosenau F."/>
            <person name="Rueckert C."/>
            <person name="Sasse F."/>
            <person name="Scharfe M."/>
            <person name="Schuster S.C."/>
            <person name="Suen G."/>
            <person name="Treuner-Lange A."/>
            <person name="Velicer G.J."/>
            <person name="Vorholter F.-J."/>
            <person name="Weissman K.J."/>
            <person name="Welch R.D."/>
            <person name="Wenzel S.C."/>
            <person name="Whitworth D.E."/>
            <person name="Wilhelm S."/>
            <person name="Wittmann C."/>
            <person name="Bloecker H."/>
            <person name="Puehler A."/>
            <person name="Mueller R."/>
        </authorList>
    </citation>
    <scope>NUCLEOTIDE SEQUENCE [LARGE SCALE GENOMIC DNA]</scope>
    <source>
        <strain evidence="6">So ce56</strain>
    </source>
</reference>
<name>A9G9Q3_SORC5</name>
<dbReference type="KEGG" id="scl:sce9048"/>
<dbReference type="STRING" id="448385.sce9048"/>
<dbReference type="eggNOG" id="COG2226">
    <property type="taxonomic scope" value="Bacteria"/>
</dbReference>
<evidence type="ECO:0000256" key="1">
    <source>
        <dbReference type="ARBA" id="ARBA00022603"/>
    </source>
</evidence>
<protein>
    <recommendedName>
        <fullName evidence="4">Methyltransferase type 11 domain-containing protein</fullName>
    </recommendedName>
</protein>
<feature type="domain" description="Methyltransferase type 11" evidence="4">
    <location>
        <begin position="51"/>
        <end position="153"/>
    </location>
</feature>
<proteinExistence type="predicted"/>
<dbReference type="InterPro" id="IPR029063">
    <property type="entry name" value="SAM-dependent_MTases_sf"/>
</dbReference>
<dbReference type="GO" id="GO:0032259">
    <property type="term" value="P:methylation"/>
    <property type="evidence" value="ECO:0007669"/>
    <property type="project" value="UniProtKB-KW"/>
</dbReference>
<dbReference type="AlphaFoldDB" id="A9G9Q3"/>
<keyword evidence="3" id="KW-0949">S-adenosyl-L-methionine</keyword>
<dbReference type="SUPFAM" id="SSF53335">
    <property type="entry name" value="S-adenosyl-L-methionine-dependent methyltransferases"/>
    <property type="match status" value="1"/>
</dbReference>
<dbReference type="HOGENOM" id="CLU_388738_0_0_7"/>
<evidence type="ECO:0000313" key="6">
    <source>
        <dbReference type="Proteomes" id="UP000002139"/>
    </source>
</evidence>
<keyword evidence="6" id="KW-1185">Reference proteome</keyword>
<evidence type="ECO:0000256" key="3">
    <source>
        <dbReference type="ARBA" id="ARBA00022691"/>
    </source>
</evidence>
<organism evidence="5 6">
    <name type="scientific">Sorangium cellulosum (strain So ce56)</name>
    <name type="common">Polyangium cellulosum (strain So ce56)</name>
    <dbReference type="NCBI Taxonomy" id="448385"/>
    <lineage>
        <taxon>Bacteria</taxon>
        <taxon>Pseudomonadati</taxon>
        <taxon>Myxococcota</taxon>
        <taxon>Polyangia</taxon>
        <taxon>Polyangiales</taxon>
        <taxon>Polyangiaceae</taxon>
        <taxon>Sorangium</taxon>
    </lineage>
</organism>
<dbReference type="PANTHER" id="PTHR43464:SF19">
    <property type="entry name" value="UBIQUINONE BIOSYNTHESIS O-METHYLTRANSFERASE, MITOCHONDRIAL"/>
    <property type="match status" value="1"/>
</dbReference>
<accession>A9G9Q3</accession>
<dbReference type="Gene3D" id="3.40.50.150">
    <property type="entry name" value="Vaccinia Virus protein VP39"/>
    <property type="match status" value="1"/>
</dbReference>
<evidence type="ECO:0000259" key="4">
    <source>
        <dbReference type="Pfam" id="PF08241"/>
    </source>
</evidence>
<dbReference type="Pfam" id="PF08241">
    <property type="entry name" value="Methyltransf_11"/>
    <property type="match status" value="1"/>
</dbReference>
<dbReference type="InterPro" id="IPR013216">
    <property type="entry name" value="Methyltransf_11"/>
</dbReference>
<dbReference type="CDD" id="cd02440">
    <property type="entry name" value="AdoMet_MTases"/>
    <property type="match status" value="1"/>
</dbReference>
<dbReference type="Proteomes" id="UP000002139">
    <property type="component" value="Chromosome"/>
</dbReference>
<dbReference type="OrthoDB" id="609840at2"/>
<evidence type="ECO:0000313" key="5">
    <source>
        <dbReference type="EMBL" id="CAN99220.1"/>
    </source>
</evidence>
<sequence length="785" mass="83749">MTTRAPAGYEADQRRDDLSAYARYLSAMDASMRQKVALTAAHLLCEGRVADMGMGSGQGSAALAQLYPRLEVIGVDIDPTVVELARRAHQHPNLGFQLGDIARTVFPPESLDGIFDSSVLHHVTSYGGYRHANAAEALAAQVEQLSPGGVLVVRDFVDPGPETVFLDVPAEDGDDGRDPRSASTAALLERFAGEFRSLSPEPGFPLARAAGEPSGALPAPRPGWRRYRLAHKHAVEFVLRKDYRADWEAEVKEEYTYFSQAQFEALFARLGLRVLSSTPLRNPWIVRNRFVGRFELRDTTGARLPYPPTNYLIVGEKVKAGQGVAFRLAPAESARQFLRIEHHQDRATGQVFDLAARPHPTLDIVPFFFAGETAYVLARTSYPRPIARACREETPPLDGSGPADYLAEPIAVVQTEFPVGHTVEHALERAAGVRAAAIQRMIPGTTYYPSPGGILEEVRSMLVEVEPTFVNAPSENVSGFGTSGRIRAIEARQLLRAAQVGGLPDARLELNVYDLLARFGLPFGPWIGDEIPLAAAGAGAAGVACGAGDGGVAAVRPTSLAALLGRPSRRRFSRVDPSASAGFLEVRRARFEELTADGGVVAARELEYVVPRPLGVLTVSTALLARAPSGEIVLGVDDHDLPAAQSFSGDSGILVAPAWRLPRSVSALSAAEAFVRERLEAEYGVRVGAAVELGGAYRPSAGLTPELVQPLAFVVTAAPASAGAPASAAAMPEVAPGSDAARRLSWVPLIELVAGRERLPDGHLRVAALRAAHALGLAIAPPHPR</sequence>
<keyword evidence="2" id="KW-0808">Transferase</keyword>
<dbReference type="RefSeq" id="WP_012241659.1">
    <property type="nucleotide sequence ID" value="NC_010162.1"/>
</dbReference>
<gene>
    <name evidence="5" type="ordered locus">sce9048</name>
</gene>
<dbReference type="GO" id="GO:0008757">
    <property type="term" value="F:S-adenosylmethionine-dependent methyltransferase activity"/>
    <property type="evidence" value="ECO:0007669"/>
    <property type="project" value="InterPro"/>
</dbReference>
<dbReference type="PANTHER" id="PTHR43464">
    <property type="entry name" value="METHYLTRANSFERASE"/>
    <property type="match status" value="1"/>
</dbReference>
<dbReference type="EMBL" id="AM746676">
    <property type="protein sequence ID" value="CAN99220.1"/>
    <property type="molecule type" value="Genomic_DNA"/>
</dbReference>
<dbReference type="BioCyc" id="SCEL448385:SCE_RS46345-MONOMER"/>
<keyword evidence="1" id="KW-0489">Methyltransferase</keyword>
<evidence type="ECO:0000256" key="2">
    <source>
        <dbReference type="ARBA" id="ARBA00022679"/>
    </source>
</evidence>